<evidence type="ECO:0000313" key="2">
    <source>
        <dbReference type="Proteomes" id="UP001164539"/>
    </source>
</evidence>
<gene>
    <name evidence="1" type="ORF">OWV82_013649</name>
</gene>
<name>A0ACC1XVX3_MELAZ</name>
<sequence>MLEPAPSTTFDLEKFLEDRQKEEQQRSGSEESSRETQASDVKDTEYIQYLPLYRAIDSGDLEGTKDFLEDHPEALNASLSADGDTALHIAVLAGRVKVVEELVKRIEGKDLAIKNKAGATALNFAATGGITKIAEYLVTKNPELLSITNQFGIIPVVVASLYGHKEMVRYLYSETPLEELDPGRSRNGAMLLTTCIIDELYDIALDLLQKYKELAFAKDNDGDTALGVLAQKPSAFPSGTTLALWQQWVYSCTYVHHPCATEIIHGDIERPHVGPSEHRNVITRALNKVVNMVRKSLKLFVPAIMDIYELKLTHLQAQQLLTCICQEISTRGESQMEEVGVKKVVFKAVKHGIVEFITEIMKHYPDIIWCYDEQDRHIFLYATHERQEKIFGLIYTMGAKKNSIATYWDKQHNNILHQAAYLAPHSQLDRVSGAALQMQRELQWFKEVESIVQPKYKEMVNIQGKTPRALFTEQHRALVERGEDWMKMTAESCTVVAALIVTIMFSVAFTVPGGYSETTGIPLYLDRNSFMVFIVSDAMSLFSSCTSLLMFLGILTSRYREEDFLKSLPTKLIIGLSSLFFSMATMMVTFGITLVILLKERISWVSFPIILLASLPVTLFALLQFPLLVEIFYSTYGPGIFHKPKKWRLIGTE</sequence>
<protein>
    <submittedName>
        <fullName evidence="1">Ankyrin repeat family protein</fullName>
    </submittedName>
</protein>
<accession>A0ACC1XVX3</accession>
<comment type="caution">
    <text evidence="1">The sequence shown here is derived from an EMBL/GenBank/DDBJ whole genome shotgun (WGS) entry which is preliminary data.</text>
</comment>
<evidence type="ECO:0000313" key="1">
    <source>
        <dbReference type="EMBL" id="KAJ4715273.1"/>
    </source>
</evidence>
<organism evidence="1 2">
    <name type="scientific">Melia azedarach</name>
    <name type="common">Chinaberry tree</name>
    <dbReference type="NCBI Taxonomy" id="155640"/>
    <lineage>
        <taxon>Eukaryota</taxon>
        <taxon>Viridiplantae</taxon>
        <taxon>Streptophyta</taxon>
        <taxon>Embryophyta</taxon>
        <taxon>Tracheophyta</taxon>
        <taxon>Spermatophyta</taxon>
        <taxon>Magnoliopsida</taxon>
        <taxon>eudicotyledons</taxon>
        <taxon>Gunneridae</taxon>
        <taxon>Pentapetalae</taxon>
        <taxon>rosids</taxon>
        <taxon>malvids</taxon>
        <taxon>Sapindales</taxon>
        <taxon>Meliaceae</taxon>
        <taxon>Melia</taxon>
    </lineage>
</organism>
<reference evidence="1 2" key="1">
    <citation type="journal article" date="2023" name="Science">
        <title>Complex scaffold remodeling in plant triterpene biosynthesis.</title>
        <authorList>
            <person name="De La Pena R."/>
            <person name="Hodgson H."/>
            <person name="Liu J.C."/>
            <person name="Stephenson M.J."/>
            <person name="Martin A.C."/>
            <person name="Owen C."/>
            <person name="Harkess A."/>
            <person name="Leebens-Mack J."/>
            <person name="Jimenez L.E."/>
            <person name="Osbourn A."/>
            <person name="Sattely E.S."/>
        </authorList>
    </citation>
    <scope>NUCLEOTIDE SEQUENCE [LARGE SCALE GENOMIC DNA]</scope>
    <source>
        <strain evidence="2">cv. JPN11</strain>
        <tissue evidence="1">Leaf</tissue>
    </source>
</reference>
<proteinExistence type="predicted"/>
<dbReference type="EMBL" id="CM051400">
    <property type="protein sequence ID" value="KAJ4715273.1"/>
    <property type="molecule type" value="Genomic_DNA"/>
</dbReference>
<dbReference type="Proteomes" id="UP001164539">
    <property type="component" value="Chromosome 7"/>
</dbReference>
<keyword evidence="2" id="KW-1185">Reference proteome</keyword>